<dbReference type="InterPro" id="IPR025906">
    <property type="entry name" value="YjfB_motility"/>
</dbReference>
<name>A0A0A3J8N6_9BACI</name>
<gene>
    <name evidence="1" type="ORF">CD32_16330</name>
</gene>
<dbReference type="Pfam" id="PF14070">
    <property type="entry name" value="YjfB_motility"/>
    <property type="match status" value="1"/>
</dbReference>
<evidence type="ECO:0000313" key="1">
    <source>
        <dbReference type="EMBL" id="KGR83397.1"/>
    </source>
</evidence>
<dbReference type="EMBL" id="JPVP01000058">
    <property type="protein sequence ID" value="KGR83397.1"/>
    <property type="molecule type" value="Genomic_DNA"/>
</dbReference>
<dbReference type="AlphaFoldDB" id="A0A0A3J8N6"/>
<keyword evidence="2" id="KW-1185">Reference proteome</keyword>
<dbReference type="STRING" id="1220589.CD32_16330"/>
<accession>A0A0A3J8N6</accession>
<protein>
    <recommendedName>
        <fullName evidence="3">Motility protein</fullName>
    </recommendedName>
</protein>
<proteinExistence type="predicted"/>
<evidence type="ECO:0008006" key="3">
    <source>
        <dbReference type="Google" id="ProtNLM"/>
    </source>
</evidence>
<evidence type="ECO:0000313" key="2">
    <source>
        <dbReference type="Proteomes" id="UP000030437"/>
    </source>
</evidence>
<sequence>MDIAALSITMSQAQLMQNVSLAVAGKVMETQQMQIQQVTEMMESMDAPHPDLGQKIDISI</sequence>
<dbReference type="eggNOG" id="ENOG5033AGR">
    <property type="taxonomic scope" value="Bacteria"/>
</dbReference>
<comment type="caution">
    <text evidence="1">The sequence shown here is derived from an EMBL/GenBank/DDBJ whole genome shotgun (WGS) entry which is preliminary data.</text>
</comment>
<dbReference type="RefSeq" id="WP_036156541.1">
    <property type="nucleotide sequence ID" value="NZ_AVCX01000003.1"/>
</dbReference>
<organism evidence="1 2">
    <name type="scientific">Lysinibacillus odysseyi 34hs-1 = NBRC 100172</name>
    <dbReference type="NCBI Taxonomy" id="1220589"/>
    <lineage>
        <taxon>Bacteria</taxon>
        <taxon>Bacillati</taxon>
        <taxon>Bacillota</taxon>
        <taxon>Bacilli</taxon>
        <taxon>Bacillales</taxon>
        <taxon>Bacillaceae</taxon>
        <taxon>Lysinibacillus</taxon>
    </lineage>
</organism>
<reference evidence="1 2" key="1">
    <citation type="submission" date="2014-02" db="EMBL/GenBank/DDBJ databases">
        <title>Draft genome sequence of Lysinibacillus odysseyi NBRC 100172.</title>
        <authorList>
            <person name="Zhang F."/>
            <person name="Wang G."/>
            <person name="Zhang L."/>
        </authorList>
    </citation>
    <scope>NUCLEOTIDE SEQUENCE [LARGE SCALE GENOMIC DNA]</scope>
    <source>
        <strain evidence="1 2">NBRC 100172</strain>
    </source>
</reference>
<dbReference type="Proteomes" id="UP000030437">
    <property type="component" value="Unassembled WGS sequence"/>
</dbReference>
<dbReference type="OrthoDB" id="1924973at2"/>